<dbReference type="EMBL" id="BK014724">
    <property type="protein sequence ID" value="DAD55417.1"/>
    <property type="molecule type" value="Genomic_DNA"/>
</dbReference>
<organism evidence="1">
    <name type="scientific">Siphoviridae sp. ctoNj20</name>
    <dbReference type="NCBI Taxonomy" id="2826085"/>
    <lineage>
        <taxon>Viruses</taxon>
        <taxon>Duplodnaviria</taxon>
        <taxon>Heunggongvirae</taxon>
        <taxon>Uroviricota</taxon>
        <taxon>Caudoviricetes</taxon>
    </lineage>
</organism>
<reference evidence="1" key="1">
    <citation type="journal article" date="2021" name="Proc. Natl. Acad. Sci. U.S.A.">
        <title>A Catalog of Tens of Thousands of Viruses from Human Metagenomes Reveals Hidden Associations with Chronic Diseases.</title>
        <authorList>
            <person name="Tisza M.J."/>
            <person name="Buck C.B."/>
        </authorList>
    </citation>
    <scope>NUCLEOTIDE SEQUENCE</scope>
    <source>
        <strain evidence="1">CtoNj20</strain>
    </source>
</reference>
<name>A0A8D9PDY9_9CAUD</name>
<accession>A0A8D9PDY9</accession>
<evidence type="ECO:0000313" key="1">
    <source>
        <dbReference type="EMBL" id="DAD55417.1"/>
    </source>
</evidence>
<proteinExistence type="predicted"/>
<sequence length="732" mass="80739">MYRVSEAFKRAVYSRNTVIRPLIRFLNDSTFFTGDDIQLEGSLIVSEYLNTEEDLTIGCAPSSQLQVSILNPKGYLNDYTYGECKVFLGAKVAETEWSRGNSICTAIFGYGTDEATRFDAYSTLPYLKTNGTTSNAQPPEALQTILIYGNTFYGIMSSGDAWTAVWDGTKLIPAESETWDDLKTFTWDQISERRWIEFASVAELNDFMKYKLSRWKNRGLWYNSEVLYEFKDNKVEQYEYVPLGVFIVDTPTKKRTSTVALIAQDRMKHFDQDATSWWNSLQWPLTVKQLFTQLCTQVNVPLATTGDFINSTRRFAEAPLAANSLTYRDVLKWIAGGAGSYARFTRDGYLELTWFGTQSIDIPTNQYFPDYEISEYVVPKITGMQILNANDDIGVFLGNQGNVYQMVDNPVFYGATEDAIREIGAPVFLRLSSFATYAPLRARAVCNWAIQAGDIIKLNGLHLPIFNQTIVYNGGVRVTYQSTGGVAREVLSTQDRQVYQQKRAIHQLQVDIKGIQSHIEDSDGNIADLKLFAEGLTLEVSSQDNKSSILTLKSGTTTLSSGEIVLSGLVSFNDLKTAGKTTINGSNITTGQINANLITTGSLSADRISGGTINADYIKVTNLDASSITSGSFGSNRIGTGAITNSKIGDLEISGGKISTNAIVNRHITSGSIYPTTCNSTINGYFADIIYANKVFAGTATADYLGARTVSATNMKFAGLKVYVGSDRSLKV</sequence>
<protein>
    <submittedName>
        <fullName evidence="1">Uncharacterized protein</fullName>
    </submittedName>
</protein>